<dbReference type="Proteomes" id="UP000517759">
    <property type="component" value="Unassembled WGS sequence"/>
</dbReference>
<comment type="caution">
    <text evidence="3">The sequence shown here is derived from an EMBL/GenBank/DDBJ whole genome shotgun (WGS) entry which is preliminary data.</text>
</comment>
<evidence type="ECO:0000313" key="4">
    <source>
        <dbReference type="Proteomes" id="UP000517759"/>
    </source>
</evidence>
<gene>
    <name evidence="2" type="ORF">GCM10007884_35810</name>
    <name evidence="3" type="ORF">GGR33_004259</name>
</gene>
<accession>A0A7W6ALE8</accession>
<evidence type="ECO:0000313" key="5">
    <source>
        <dbReference type="Proteomes" id="UP001156881"/>
    </source>
</evidence>
<dbReference type="Pfam" id="PF26395">
    <property type="entry name" value="E2-CBASS"/>
    <property type="match status" value="1"/>
</dbReference>
<dbReference type="Proteomes" id="UP001156881">
    <property type="component" value="Unassembled WGS sequence"/>
</dbReference>
<reference evidence="2" key="1">
    <citation type="journal article" date="2014" name="Int. J. Syst. Evol. Microbiol.">
        <title>Complete genome of a new Firmicutes species belonging to the dominant human colonic microbiota ('Ruminococcus bicirculans') reveals two chromosomes and a selective capacity to utilize plant glucans.</title>
        <authorList>
            <consortium name="NISC Comparative Sequencing Program"/>
            <person name="Wegmann U."/>
            <person name="Louis P."/>
            <person name="Goesmann A."/>
            <person name="Henrissat B."/>
            <person name="Duncan S.H."/>
            <person name="Flint H.J."/>
        </authorList>
    </citation>
    <scope>NUCLEOTIDE SEQUENCE</scope>
    <source>
        <strain evidence="2">NBRC 107710</strain>
    </source>
</reference>
<reference evidence="2" key="4">
    <citation type="submission" date="2023-01" db="EMBL/GenBank/DDBJ databases">
        <title>Draft genome sequence of Methylobacterium brachythecii strain NBRC 107710.</title>
        <authorList>
            <person name="Sun Q."/>
            <person name="Mori K."/>
        </authorList>
    </citation>
    <scope>NUCLEOTIDE SEQUENCE</scope>
    <source>
        <strain evidence="2">NBRC 107710</strain>
    </source>
</reference>
<feature type="domain" description="Type II CBASS E2 protein" evidence="1">
    <location>
        <begin position="28"/>
        <end position="138"/>
    </location>
</feature>
<dbReference type="RefSeq" id="WP_284211823.1">
    <property type="nucleotide sequence ID" value="NZ_BSPG01000024.1"/>
</dbReference>
<organism evidence="3 4">
    <name type="scientific">Methylobacterium brachythecii</name>
    <dbReference type="NCBI Taxonomy" id="1176177"/>
    <lineage>
        <taxon>Bacteria</taxon>
        <taxon>Pseudomonadati</taxon>
        <taxon>Pseudomonadota</taxon>
        <taxon>Alphaproteobacteria</taxon>
        <taxon>Hyphomicrobiales</taxon>
        <taxon>Methylobacteriaceae</taxon>
        <taxon>Methylobacterium</taxon>
    </lineage>
</organism>
<proteinExistence type="predicted"/>
<reference evidence="3 4" key="3">
    <citation type="submission" date="2020-08" db="EMBL/GenBank/DDBJ databases">
        <title>Genomic Encyclopedia of Type Strains, Phase IV (KMG-IV): sequencing the most valuable type-strain genomes for metagenomic binning, comparative biology and taxonomic classification.</title>
        <authorList>
            <person name="Goeker M."/>
        </authorList>
    </citation>
    <scope>NUCLEOTIDE SEQUENCE [LARGE SCALE GENOMIC DNA]</scope>
    <source>
        <strain evidence="3 4">DSM 24105</strain>
    </source>
</reference>
<evidence type="ECO:0000313" key="3">
    <source>
        <dbReference type="EMBL" id="MBB3904736.1"/>
    </source>
</evidence>
<keyword evidence="5" id="KW-1185">Reference proteome</keyword>
<protein>
    <recommendedName>
        <fullName evidence="1">Type II CBASS E2 protein domain-containing protein</fullName>
    </recommendedName>
</protein>
<dbReference type="InterPro" id="IPR058588">
    <property type="entry name" value="E2-CBASS"/>
</dbReference>
<evidence type="ECO:0000259" key="1">
    <source>
        <dbReference type="Pfam" id="PF26395"/>
    </source>
</evidence>
<dbReference type="EMBL" id="BSPG01000024">
    <property type="protein sequence ID" value="GLS45590.1"/>
    <property type="molecule type" value="Genomic_DNA"/>
</dbReference>
<dbReference type="AlphaFoldDB" id="A0A7W6ALE8"/>
<sequence>MKPPVRPRRLTLAQQHVNLKGSPMTQGDGGIAGGALTWRFQASPSPISRMYDLRLMYRLNGVPAAFVDHPDLTSLAKGVRIPHLYSEQPARLCLYLPSAYEWRSSMLLDRTIVPWAVLWLWYFEDWLATGEWRGGGVHVSPEVEAEIVATSPGLGEVSQSGKEAA</sequence>
<name>A0A7W6ALE8_9HYPH</name>
<evidence type="ECO:0000313" key="2">
    <source>
        <dbReference type="EMBL" id="GLS45590.1"/>
    </source>
</evidence>
<reference evidence="5" key="2">
    <citation type="journal article" date="2019" name="Int. J. Syst. Evol. Microbiol.">
        <title>The Global Catalogue of Microorganisms (GCM) 10K type strain sequencing project: providing services to taxonomists for standard genome sequencing and annotation.</title>
        <authorList>
            <consortium name="The Broad Institute Genomics Platform"/>
            <consortium name="The Broad Institute Genome Sequencing Center for Infectious Disease"/>
            <person name="Wu L."/>
            <person name="Ma J."/>
        </authorList>
    </citation>
    <scope>NUCLEOTIDE SEQUENCE [LARGE SCALE GENOMIC DNA]</scope>
    <source>
        <strain evidence="5">NBRC 107710</strain>
    </source>
</reference>
<dbReference type="EMBL" id="JACIDN010000008">
    <property type="protein sequence ID" value="MBB3904736.1"/>
    <property type="molecule type" value="Genomic_DNA"/>
</dbReference>